<proteinExistence type="predicted"/>
<dbReference type="EMBL" id="JYNX01000019">
    <property type="protein sequence ID" value="KMO84208.1"/>
    <property type="molecule type" value="Genomic_DNA"/>
</dbReference>
<dbReference type="GO" id="GO:0003677">
    <property type="term" value="F:DNA binding"/>
    <property type="evidence" value="ECO:0007669"/>
    <property type="project" value="UniProtKB-KW"/>
</dbReference>
<feature type="domain" description="HTH hxlR-type" evidence="4">
    <location>
        <begin position="16"/>
        <end position="115"/>
    </location>
</feature>
<dbReference type="Pfam" id="PF01638">
    <property type="entry name" value="HxlR"/>
    <property type="match status" value="1"/>
</dbReference>
<evidence type="ECO:0000313" key="6">
    <source>
        <dbReference type="Proteomes" id="UP000036176"/>
    </source>
</evidence>
<keyword evidence="6" id="KW-1185">Reference proteome</keyword>
<dbReference type="Proteomes" id="UP000036176">
    <property type="component" value="Unassembled WGS sequence"/>
</dbReference>
<keyword evidence="3" id="KW-0804">Transcription</keyword>
<protein>
    <submittedName>
        <fullName evidence="5">Putative HTH-type transcriptional regulator YtcD</fullName>
    </submittedName>
</protein>
<comment type="caution">
    <text evidence="5">The sequence shown here is derived from an EMBL/GenBank/DDBJ whole genome shotgun (WGS) entry which is preliminary data.</text>
</comment>
<organism evidence="5 6">
    <name type="scientific">Mycolicibacterium chubuense</name>
    <name type="common">Mycobacterium chubuense</name>
    <dbReference type="NCBI Taxonomy" id="1800"/>
    <lineage>
        <taxon>Bacteria</taxon>
        <taxon>Bacillati</taxon>
        <taxon>Actinomycetota</taxon>
        <taxon>Actinomycetes</taxon>
        <taxon>Mycobacteriales</taxon>
        <taxon>Mycobacteriaceae</taxon>
        <taxon>Mycolicibacterium</taxon>
    </lineage>
</organism>
<dbReference type="InterPro" id="IPR036388">
    <property type="entry name" value="WH-like_DNA-bd_sf"/>
</dbReference>
<dbReference type="CDD" id="cd00090">
    <property type="entry name" value="HTH_ARSR"/>
    <property type="match status" value="1"/>
</dbReference>
<dbReference type="PATRIC" id="fig|1800.3.peg.1019"/>
<dbReference type="Pfam" id="PF02036">
    <property type="entry name" value="SCP2"/>
    <property type="match status" value="1"/>
</dbReference>
<dbReference type="Gene3D" id="3.30.1050.10">
    <property type="entry name" value="SCP2 sterol-binding domain"/>
    <property type="match status" value="1"/>
</dbReference>
<evidence type="ECO:0000313" key="5">
    <source>
        <dbReference type="EMBL" id="KMO84208.1"/>
    </source>
</evidence>
<dbReference type="SUPFAM" id="SSF55718">
    <property type="entry name" value="SCP-like"/>
    <property type="match status" value="1"/>
</dbReference>
<dbReference type="PANTHER" id="PTHR33204">
    <property type="entry name" value="TRANSCRIPTIONAL REGULATOR, MARR FAMILY"/>
    <property type="match status" value="1"/>
</dbReference>
<name>A0A0J6WQ17_MYCCU</name>
<dbReference type="AlphaFoldDB" id="A0A0J6WQ17"/>
<evidence type="ECO:0000259" key="4">
    <source>
        <dbReference type="PROSITE" id="PS51118"/>
    </source>
</evidence>
<keyword evidence="1" id="KW-0805">Transcription regulation</keyword>
<dbReference type="PROSITE" id="PS51118">
    <property type="entry name" value="HTH_HXLR"/>
    <property type="match status" value="1"/>
</dbReference>
<dbReference type="Gene3D" id="1.10.10.10">
    <property type="entry name" value="Winged helix-like DNA-binding domain superfamily/Winged helix DNA-binding domain"/>
    <property type="match status" value="1"/>
</dbReference>
<dbReference type="InterPro" id="IPR036527">
    <property type="entry name" value="SCP2_sterol-bd_dom_sf"/>
</dbReference>
<dbReference type="OrthoDB" id="9792527at2"/>
<dbReference type="InterPro" id="IPR011991">
    <property type="entry name" value="ArsR-like_HTH"/>
</dbReference>
<sequence>MGTMQAMPRKTYGQFCGLAHALDVVGERWTLLIVRELASGPKRYSELADALTGIGTSLLATRMRQLEADGVVTRRLALDQPGSAVVYELSPAGRELAAAVVPLAMWGARHQMDDADVGNESFRAEWLLSFLAADLRRDAPKDLEAVYEFHIDDSVACLRVSGGRVWVTPGPNNQPSDVTVRASAKTVAAMVGRTLTAREAITQGRLEVTGERTAAAALTDVVERRLAPR</sequence>
<evidence type="ECO:0000256" key="3">
    <source>
        <dbReference type="ARBA" id="ARBA00023163"/>
    </source>
</evidence>
<keyword evidence="2" id="KW-0238">DNA-binding</keyword>
<gene>
    <name evidence="5" type="primary">ytcD</name>
    <name evidence="5" type="ORF">MCHUDSM44219_01014</name>
</gene>
<dbReference type="InterPro" id="IPR003033">
    <property type="entry name" value="SCP2_sterol-bd_dom"/>
</dbReference>
<dbReference type="SUPFAM" id="SSF46785">
    <property type="entry name" value="Winged helix' DNA-binding domain"/>
    <property type="match status" value="1"/>
</dbReference>
<dbReference type="InterPro" id="IPR036390">
    <property type="entry name" value="WH_DNA-bd_sf"/>
</dbReference>
<evidence type="ECO:0000256" key="1">
    <source>
        <dbReference type="ARBA" id="ARBA00023015"/>
    </source>
</evidence>
<evidence type="ECO:0000256" key="2">
    <source>
        <dbReference type="ARBA" id="ARBA00023125"/>
    </source>
</evidence>
<reference evidence="5 6" key="1">
    <citation type="journal article" date="2015" name="Genome Biol. Evol.">
        <title>Characterization of Three Mycobacterium spp. with Potential Use in Bioremediation by Genome Sequencing and Comparative Genomics.</title>
        <authorList>
            <person name="Das S."/>
            <person name="Pettersson B.M."/>
            <person name="Behra P.R."/>
            <person name="Ramesh M."/>
            <person name="Dasgupta S."/>
            <person name="Bhattacharya A."/>
            <person name="Kirsebom L.A."/>
        </authorList>
    </citation>
    <scope>NUCLEOTIDE SEQUENCE [LARGE SCALE GENOMIC DNA]</scope>
    <source>
        <strain evidence="5 6">DSM 44219</strain>
    </source>
</reference>
<accession>A0A0J6WQ17</accession>
<dbReference type="PANTHER" id="PTHR33204:SF18">
    <property type="entry name" value="TRANSCRIPTIONAL REGULATORY PROTEIN"/>
    <property type="match status" value="1"/>
</dbReference>
<dbReference type="InterPro" id="IPR002577">
    <property type="entry name" value="HTH_HxlR"/>
</dbReference>